<organism evidence="1 2">
    <name type="scientific">Holothuria leucospilota</name>
    <name type="common">Black long sea cucumber</name>
    <name type="synonym">Mertensiothuria leucospilota</name>
    <dbReference type="NCBI Taxonomy" id="206669"/>
    <lineage>
        <taxon>Eukaryota</taxon>
        <taxon>Metazoa</taxon>
        <taxon>Echinodermata</taxon>
        <taxon>Eleutherozoa</taxon>
        <taxon>Echinozoa</taxon>
        <taxon>Holothuroidea</taxon>
        <taxon>Aspidochirotacea</taxon>
        <taxon>Aspidochirotida</taxon>
        <taxon>Holothuriidae</taxon>
        <taxon>Holothuria</taxon>
    </lineage>
</organism>
<reference evidence="1" key="1">
    <citation type="submission" date="2021-10" db="EMBL/GenBank/DDBJ databases">
        <title>Tropical sea cucumber genome reveals ecological adaptation and Cuvierian tubules defense mechanism.</title>
        <authorList>
            <person name="Chen T."/>
        </authorList>
    </citation>
    <scope>NUCLEOTIDE SEQUENCE</scope>
    <source>
        <strain evidence="1">Nanhai2018</strain>
        <tissue evidence="1">Muscle</tissue>
    </source>
</reference>
<protein>
    <submittedName>
        <fullName evidence="1">Uncharacterized protein</fullName>
    </submittedName>
</protein>
<evidence type="ECO:0000313" key="1">
    <source>
        <dbReference type="EMBL" id="KAJ8048209.1"/>
    </source>
</evidence>
<dbReference type="OrthoDB" id="8934564at2759"/>
<keyword evidence="2" id="KW-1185">Reference proteome</keyword>
<dbReference type="EMBL" id="JAIZAY010000001">
    <property type="protein sequence ID" value="KAJ8048209.1"/>
    <property type="molecule type" value="Genomic_DNA"/>
</dbReference>
<gene>
    <name evidence="1" type="ORF">HOLleu_00425</name>
</gene>
<accession>A0A9Q1HIP6</accession>
<dbReference type="PANTHER" id="PTHR45913">
    <property type="entry name" value="EPM2A-INTERACTING PROTEIN 1"/>
    <property type="match status" value="1"/>
</dbReference>
<comment type="caution">
    <text evidence="1">The sequence shown here is derived from an EMBL/GenBank/DDBJ whole genome shotgun (WGS) entry which is preliminary data.</text>
</comment>
<dbReference type="AlphaFoldDB" id="A0A9Q1HIP6"/>
<evidence type="ECO:0000313" key="2">
    <source>
        <dbReference type="Proteomes" id="UP001152320"/>
    </source>
</evidence>
<sequence>MAKKARTFLPTWRDDYGFVPQQDRAVCVLCLENVVCRIIKEIPTSARTVQRLIEEMAENVNSQQTAGLKNAPVFSVALDESVDVNDMPRLAVMAKYCDSTVRELCCLKPMPDTIKGADVAKVYLDR</sequence>
<dbReference type="PANTHER" id="PTHR45913:SF10">
    <property type="entry name" value="DUF4371 DOMAIN-CONTAINING PROTEIN"/>
    <property type="match status" value="1"/>
</dbReference>
<proteinExistence type="predicted"/>
<name>A0A9Q1HIP6_HOLLE</name>
<dbReference type="Proteomes" id="UP001152320">
    <property type="component" value="Chromosome 1"/>
</dbReference>